<evidence type="ECO:0000256" key="14">
    <source>
        <dbReference type="RuleBase" id="RU362131"/>
    </source>
</evidence>
<keyword evidence="9 14" id="KW-0234">DNA repair</keyword>
<keyword evidence="14" id="KW-0540">Nuclease</keyword>
<keyword evidence="12" id="KW-0464">Manganese</keyword>
<feature type="site" description="Important for catalytic activity" evidence="13">
    <location>
        <position position="245"/>
    </location>
</feature>
<dbReference type="GO" id="GO:0005739">
    <property type="term" value="C:mitochondrion"/>
    <property type="evidence" value="ECO:0007669"/>
    <property type="project" value="UniProtKB-SubCell"/>
</dbReference>
<evidence type="ECO:0000256" key="1">
    <source>
        <dbReference type="ARBA" id="ARBA00000493"/>
    </source>
</evidence>
<gene>
    <name evidence="17" type="ORF">scyTo_0016070</name>
</gene>
<dbReference type="InterPro" id="IPR004808">
    <property type="entry name" value="AP_endonuc_1"/>
</dbReference>
<dbReference type="EC" id="3.1.11.2" evidence="4"/>
<dbReference type="GO" id="GO:0005634">
    <property type="term" value="C:nucleus"/>
    <property type="evidence" value="ECO:0007669"/>
    <property type="project" value="UniProtKB-SubCell"/>
</dbReference>
<evidence type="ECO:0000256" key="6">
    <source>
        <dbReference type="ARBA" id="ARBA00022763"/>
    </source>
</evidence>
<dbReference type="Pfam" id="PF03372">
    <property type="entry name" value="Exo_endo_phos"/>
    <property type="match status" value="1"/>
</dbReference>
<evidence type="ECO:0000313" key="18">
    <source>
        <dbReference type="Proteomes" id="UP000288216"/>
    </source>
</evidence>
<evidence type="ECO:0000256" key="12">
    <source>
        <dbReference type="PIRSR" id="PIRSR604808-2"/>
    </source>
</evidence>
<feature type="domain" description="Endonuclease/exonuclease/phosphatase" evidence="16">
    <location>
        <begin position="70"/>
        <end position="159"/>
    </location>
</feature>
<dbReference type="OMA" id="HEEIDLC"/>
<dbReference type="PROSITE" id="PS00726">
    <property type="entry name" value="AP_NUCLEASE_F1_1"/>
    <property type="match status" value="1"/>
</dbReference>
<evidence type="ECO:0000256" key="8">
    <source>
        <dbReference type="ARBA" id="ARBA00022842"/>
    </source>
</evidence>
<dbReference type="InterPro" id="IPR005135">
    <property type="entry name" value="Endo/exonuclease/phosphatase"/>
</dbReference>
<dbReference type="Proteomes" id="UP000288216">
    <property type="component" value="Unassembled WGS sequence"/>
</dbReference>
<evidence type="ECO:0000256" key="4">
    <source>
        <dbReference type="ARBA" id="ARBA00012115"/>
    </source>
</evidence>
<dbReference type="EMBL" id="BFAA01009484">
    <property type="protein sequence ID" value="GCB79954.1"/>
    <property type="molecule type" value="Genomic_DNA"/>
</dbReference>
<keyword evidence="14" id="KW-0238">DNA-binding</keyword>
<evidence type="ECO:0000313" key="17">
    <source>
        <dbReference type="EMBL" id="GCB79954.1"/>
    </source>
</evidence>
<dbReference type="AlphaFoldDB" id="A0A401Q3N1"/>
<feature type="binding site" evidence="12">
    <location>
        <position position="72"/>
    </location>
    <ligand>
        <name>Mg(2+)</name>
        <dbReference type="ChEBI" id="CHEBI:18420"/>
        <label>1</label>
    </ligand>
</feature>
<dbReference type="Gene3D" id="3.60.10.10">
    <property type="entry name" value="Endonuclease/exonuclease/phosphatase"/>
    <property type="match status" value="2"/>
</dbReference>
<dbReference type="SUPFAM" id="SSF56219">
    <property type="entry name" value="DNase I-like"/>
    <property type="match status" value="1"/>
</dbReference>
<dbReference type="CDD" id="cd09087">
    <property type="entry name" value="Ape1-like_AP-endo"/>
    <property type="match status" value="1"/>
</dbReference>
<keyword evidence="14" id="KW-0255">Endonuclease</keyword>
<reference evidence="17 18" key="1">
    <citation type="journal article" date="2018" name="Nat. Ecol. Evol.">
        <title>Shark genomes provide insights into elasmobranch evolution and the origin of vertebrates.</title>
        <authorList>
            <person name="Hara Y"/>
            <person name="Yamaguchi K"/>
            <person name="Onimaru K"/>
            <person name="Kadota M"/>
            <person name="Koyanagi M"/>
            <person name="Keeley SD"/>
            <person name="Tatsumi K"/>
            <person name="Tanaka K"/>
            <person name="Motone F"/>
            <person name="Kageyama Y"/>
            <person name="Nozu R"/>
            <person name="Adachi N"/>
            <person name="Nishimura O"/>
            <person name="Nakagawa R"/>
            <person name="Tanegashima C"/>
            <person name="Kiyatake I"/>
            <person name="Matsumoto R"/>
            <person name="Murakumo K"/>
            <person name="Nishida K"/>
            <person name="Terakita A"/>
            <person name="Kuratani S"/>
            <person name="Sato K"/>
            <person name="Hyodo S Kuraku.S."/>
        </authorList>
    </citation>
    <scope>NUCLEOTIDE SEQUENCE [LARGE SCALE GENOMIC DNA]</scope>
</reference>
<organism evidence="17 18">
    <name type="scientific">Scyliorhinus torazame</name>
    <name type="common">Cloudy catshark</name>
    <name type="synonym">Catulus torazame</name>
    <dbReference type="NCBI Taxonomy" id="75743"/>
    <lineage>
        <taxon>Eukaryota</taxon>
        <taxon>Metazoa</taxon>
        <taxon>Chordata</taxon>
        <taxon>Craniata</taxon>
        <taxon>Vertebrata</taxon>
        <taxon>Chondrichthyes</taxon>
        <taxon>Elasmobranchii</taxon>
        <taxon>Galeomorphii</taxon>
        <taxon>Galeoidea</taxon>
        <taxon>Carcharhiniformes</taxon>
        <taxon>Scyliorhinidae</taxon>
        <taxon>Scyliorhinus</taxon>
    </lineage>
</organism>
<feature type="compositionally biased region" description="Basic and acidic residues" evidence="15">
    <location>
        <begin position="1"/>
        <end position="10"/>
    </location>
</feature>
<sequence length="280" mass="31085">MPKRAQKEEAVETGQQQVEPVRKKTKHGGGVTADEAVKDGEAPPAAAAFEDTPDNVLTGDGKWSDLTITSWNVDGLRAWVKKNSLEWVTAETPDILCLQETKCAEKQLPAEVKDMAEYPHQYWSSSRDKEGYSGVGMLCKIKPLDVTFGIGVEEHDNEGRESDKLSLPISTSISWSLYTCRILAGACSSGDRPGFTAEERQGFGNVLAEGFIGSYRHLYPDTCHAYTFWTYLGNSRAKNMGWRLDYFVLSKALLPHLCDSKIRCKALRSDHCPITLLMAM</sequence>
<feature type="site" description="Interaction with DNA substrate" evidence="13">
    <location>
        <position position="271"/>
    </location>
</feature>
<keyword evidence="6 14" id="KW-0227">DNA damage</keyword>
<keyword evidence="14" id="KW-0539">Nucleus</keyword>
<dbReference type="GO" id="GO:0008081">
    <property type="term" value="F:phosphoric diester hydrolase activity"/>
    <property type="evidence" value="ECO:0007669"/>
    <property type="project" value="TreeGrafter"/>
</dbReference>
<accession>A0A401Q3N1</accession>
<dbReference type="OrthoDB" id="498125at2759"/>
<comment type="cofactor">
    <cofactor evidence="2">
        <name>Mn(2+)</name>
        <dbReference type="ChEBI" id="CHEBI:29035"/>
    </cofactor>
</comment>
<comment type="similarity">
    <text evidence="3 14">Belongs to the DNA repair enzymes AP/ExoA family.</text>
</comment>
<comment type="function">
    <text evidence="14">Initiates repair of AP sites in DNA by catalyzing hydrolytic incision of the phosphodiester backbone immediately adjacent to the damage, generating a single-strand break with 5'-deoxyribose phosphate and 3'-hydroxyl ends.</text>
</comment>
<comment type="catalytic activity">
    <reaction evidence="1">
        <text>Exonucleolytic cleavage in the 3'- to 5'-direction to yield nucleoside 5'-phosphates.</text>
        <dbReference type="EC" id="3.1.11.2"/>
    </reaction>
</comment>
<dbReference type="PROSITE" id="PS00728">
    <property type="entry name" value="AP_NUCLEASE_F1_3"/>
    <property type="match status" value="1"/>
</dbReference>
<dbReference type="InterPro" id="IPR020848">
    <property type="entry name" value="AP_endonuclease_F1_CS"/>
</dbReference>
<comment type="subcellular location">
    <subcellularLocation>
        <location evidence="14">Nucleus</location>
    </subcellularLocation>
    <subcellularLocation>
        <location evidence="14">Cytoplasm</location>
    </subcellularLocation>
    <subcellularLocation>
        <location evidence="14">Mitochondrion</location>
    </subcellularLocation>
</comment>
<dbReference type="PANTHER" id="PTHR22748">
    <property type="entry name" value="AP ENDONUCLEASE"/>
    <property type="match status" value="1"/>
</dbReference>
<dbReference type="STRING" id="75743.A0A401Q3N1"/>
<dbReference type="GO" id="GO:0046872">
    <property type="term" value="F:metal ion binding"/>
    <property type="evidence" value="ECO:0007669"/>
    <property type="project" value="UniProtKB-KW"/>
</dbReference>
<dbReference type="InterPro" id="IPR020847">
    <property type="entry name" value="AP_endonuclease_F1_BS"/>
</dbReference>
<protein>
    <recommendedName>
        <fullName evidence="4">exodeoxyribonuclease III</fullName>
        <ecNumber evidence="4">3.1.11.2</ecNumber>
    </recommendedName>
    <alternativeName>
        <fullName evidence="11">APEX nuclease</fullName>
    </alternativeName>
    <alternativeName>
        <fullName evidence="10">Apurinic-apyrimidinic endonuclease 1</fullName>
    </alternativeName>
</protein>
<evidence type="ECO:0000259" key="16">
    <source>
        <dbReference type="Pfam" id="PF03372"/>
    </source>
</evidence>
<name>A0A401Q3N1_SCYTO</name>
<keyword evidence="5 12" id="KW-0479">Metal-binding</keyword>
<feature type="binding site" evidence="12">
    <location>
        <position position="270"/>
    </location>
    <ligand>
        <name>Mg(2+)</name>
        <dbReference type="ChEBI" id="CHEBI:18420"/>
        <label>1</label>
    </ligand>
</feature>
<evidence type="ECO:0000256" key="10">
    <source>
        <dbReference type="ARBA" id="ARBA00030063"/>
    </source>
</evidence>
<evidence type="ECO:0000256" key="15">
    <source>
        <dbReference type="SAM" id="MobiDB-lite"/>
    </source>
</evidence>
<evidence type="ECO:0000256" key="5">
    <source>
        <dbReference type="ARBA" id="ARBA00022723"/>
    </source>
</evidence>
<dbReference type="NCBIfam" id="TIGR00633">
    <property type="entry name" value="xth"/>
    <property type="match status" value="1"/>
</dbReference>
<feature type="binding site" evidence="12">
    <location>
        <position position="100"/>
    </location>
    <ligand>
        <name>Mg(2+)</name>
        <dbReference type="ChEBI" id="CHEBI:18420"/>
        <label>1</label>
    </ligand>
</feature>
<evidence type="ECO:0000256" key="13">
    <source>
        <dbReference type="PIRSR" id="PIRSR604808-3"/>
    </source>
</evidence>
<evidence type="ECO:0000256" key="7">
    <source>
        <dbReference type="ARBA" id="ARBA00022801"/>
    </source>
</evidence>
<feature type="binding site" evidence="12">
    <location>
        <position position="271"/>
    </location>
    <ligand>
        <name>Mg(2+)</name>
        <dbReference type="ChEBI" id="CHEBI:18420"/>
        <label>1</label>
    </ligand>
</feature>
<evidence type="ECO:0000256" key="11">
    <source>
        <dbReference type="ARBA" id="ARBA00032218"/>
    </source>
</evidence>
<evidence type="ECO:0000256" key="2">
    <source>
        <dbReference type="ARBA" id="ARBA00001936"/>
    </source>
</evidence>
<feature type="region of interest" description="Disordered" evidence="15">
    <location>
        <begin position="1"/>
        <end position="40"/>
    </location>
</feature>
<keyword evidence="14" id="KW-0963">Cytoplasm</keyword>
<evidence type="ECO:0000256" key="9">
    <source>
        <dbReference type="ARBA" id="ARBA00023204"/>
    </source>
</evidence>
<proteinExistence type="inferred from homology"/>
<keyword evidence="7 14" id="KW-0378">Hydrolase</keyword>
<dbReference type="GO" id="GO:0003906">
    <property type="term" value="F:DNA-(apurinic or apyrimidinic site) endonuclease activity"/>
    <property type="evidence" value="ECO:0007669"/>
    <property type="project" value="TreeGrafter"/>
</dbReference>
<evidence type="ECO:0000256" key="3">
    <source>
        <dbReference type="ARBA" id="ARBA00007092"/>
    </source>
</evidence>
<keyword evidence="18" id="KW-1185">Reference proteome</keyword>
<comment type="caution">
    <text evidence="17">The sequence shown here is derived from an EMBL/GenBank/DDBJ whole genome shotgun (WGS) entry which is preliminary data.</text>
</comment>
<comment type="cofactor">
    <cofactor evidence="12 14">
        <name>Mg(2+)</name>
        <dbReference type="ChEBI" id="CHEBI:18420"/>
    </cofactor>
    <cofactor evidence="12 14">
        <name>Mn(2+)</name>
        <dbReference type="ChEBI" id="CHEBI:29035"/>
    </cofactor>
    <text evidence="12 14">Probably binds two magnesium or manganese ions per subunit.</text>
</comment>
<dbReference type="PANTHER" id="PTHR22748:SF6">
    <property type="entry name" value="DNA-(APURINIC OR APYRIMIDINIC SITE) ENDONUCLEASE"/>
    <property type="match status" value="1"/>
</dbReference>
<dbReference type="GO" id="GO:0008311">
    <property type="term" value="F:double-stranded DNA 3'-5' DNA exonuclease activity"/>
    <property type="evidence" value="ECO:0007669"/>
    <property type="project" value="UniProtKB-EC"/>
</dbReference>
<keyword evidence="8 12" id="KW-0460">Magnesium</keyword>
<dbReference type="InterPro" id="IPR036691">
    <property type="entry name" value="Endo/exonu/phosph_ase_sf"/>
</dbReference>
<dbReference type="GO" id="GO:0003677">
    <property type="term" value="F:DNA binding"/>
    <property type="evidence" value="ECO:0007669"/>
    <property type="project" value="UniProtKB-KW"/>
</dbReference>
<keyword evidence="14" id="KW-0496">Mitochondrion</keyword>
<dbReference type="GO" id="GO:0006284">
    <property type="term" value="P:base-excision repair"/>
    <property type="evidence" value="ECO:0007669"/>
    <property type="project" value="TreeGrafter"/>
</dbReference>